<dbReference type="GO" id="GO:0032259">
    <property type="term" value="P:methylation"/>
    <property type="evidence" value="ECO:0007669"/>
    <property type="project" value="UniProtKB-KW"/>
</dbReference>
<keyword evidence="4 12" id="KW-0949">S-adenosyl-L-methionine</keyword>
<dbReference type="Pfam" id="PF05891">
    <property type="entry name" value="Methyltransf_PK"/>
    <property type="match status" value="1"/>
</dbReference>
<dbReference type="EC" id="2.1.1.244" evidence="5"/>
<feature type="binding site" evidence="12">
    <location>
        <begin position="136"/>
        <end position="137"/>
    </location>
    <ligand>
        <name>S-adenosyl-L-methionine</name>
        <dbReference type="ChEBI" id="CHEBI:59789"/>
    </ligand>
</feature>
<keyword evidence="3" id="KW-0808">Transferase</keyword>
<evidence type="ECO:0000313" key="14">
    <source>
        <dbReference type="Proteomes" id="UP000250266"/>
    </source>
</evidence>
<evidence type="ECO:0000256" key="12">
    <source>
        <dbReference type="PIRSR" id="PIRSR016958-1"/>
    </source>
</evidence>
<feature type="binding site" evidence="12">
    <location>
        <position position="79"/>
    </location>
    <ligand>
        <name>S-adenosyl-L-methionine</name>
        <dbReference type="ChEBI" id="CHEBI:59789"/>
    </ligand>
</feature>
<dbReference type="GO" id="GO:0005737">
    <property type="term" value="C:cytoplasm"/>
    <property type="evidence" value="ECO:0007669"/>
    <property type="project" value="TreeGrafter"/>
</dbReference>
<evidence type="ECO:0000256" key="4">
    <source>
        <dbReference type="ARBA" id="ARBA00022691"/>
    </source>
</evidence>
<evidence type="ECO:0000256" key="6">
    <source>
        <dbReference type="ARBA" id="ARBA00039449"/>
    </source>
</evidence>
<evidence type="ECO:0000256" key="9">
    <source>
        <dbReference type="ARBA" id="ARBA00047885"/>
    </source>
</evidence>
<proteinExistence type="inferred from homology"/>
<dbReference type="PIRSF" id="PIRSF016958">
    <property type="entry name" value="DUF858_MeTrfase_lik"/>
    <property type="match status" value="1"/>
</dbReference>
<comment type="catalytic activity">
    <reaction evidence="9">
        <text>N-terminal L-prolyl-L-prolyl-L-lysyl-[protein] + 2 S-adenosyl-L-methionine = N-terminal N,N-dimethyl-L-prolyl-L-prolyl-L-lysyl-[protein] + 2 S-adenosyl-L-homocysteine + 2 H(+)</text>
        <dbReference type="Rhea" id="RHEA:54736"/>
        <dbReference type="Rhea" id="RHEA-COMP:13787"/>
        <dbReference type="Rhea" id="RHEA-COMP:13974"/>
        <dbReference type="ChEBI" id="CHEBI:15378"/>
        <dbReference type="ChEBI" id="CHEBI:57856"/>
        <dbReference type="ChEBI" id="CHEBI:59789"/>
        <dbReference type="ChEBI" id="CHEBI:138059"/>
        <dbReference type="ChEBI" id="CHEBI:138318"/>
        <dbReference type="EC" id="2.1.1.244"/>
    </reaction>
</comment>
<evidence type="ECO:0000256" key="1">
    <source>
        <dbReference type="ARBA" id="ARBA00009059"/>
    </source>
</evidence>
<feature type="binding site" evidence="12">
    <location>
        <position position="152"/>
    </location>
    <ligand>
        <name>S-adenosyl-L-methionine</name>
        <dbReference type="ChEBI" id="CHEBI:59789"/>
    </ligand>
</feature>
<dbReference type="SUPFAM" id="SSF53335">
    <property type="entry name" value="S-adenosyl-L-methionine-dependent methyltransferases"/>
    <property type="match status" value="1"/>
</dbReference>
<gene>
    <name evidence="13" type="ORF">K432DRAFT_377900</name>
</gene>
<evidence type="ECO:0000256" key="11">
    <source>
        <dbReference type="ARBA" id="ARBA00082558"/>
    </source>
</evidence>
<dbReference type="AlphaFoldDB" id="A0A8E2JJX8"/>
<dbReference type="EMBL" id="KV744823">
    <property type="protein sequence ID" value="OCK85199.1"/>
    <property type="molecule type" value="Genomic_DNA"/>
</dbReference>
<evidence type="ECO:0000313" key="13">
    <source>
        <dbReference type="EMBL" id="OCK85199.1"/>
    </source>
</evidence>
<feature type="binding site" evidence="12">
    <location>
        <position position="84"/>
    </location>
    <ligand>
        <name>S-adenosyl-L-methionine</name>
        <dbReference type="ChEBI" id="CHEBI:59789"/>
    </ligand>
</feature>
<keyword evidence="2" id="KW-0489">Methyltransferase</keyword>
<dbReference type="InterPro" id="IPR008576">
    <property type="entry name" value="MeTrfase_NTM1"/>
</dbReference>
<dbReference type="PANTHER" id="PTHR12753">
    <property type="entry name" value="AD-003 - RELATED"/>
    <property type="match status" value="1"/>
</dbReference>
<keyword evidence="14" id="KW-1185">Reference proteome</keyword>
<evidence type="ECO:0000256" key="8">
    <source>
        <dbReference type="ARBA" id="ARBA00047306"/>
    </source>
</evidence>
<organism evidence="13 14">
    <name type="scientific">Lepidopterella palustris CBS 459.81</name>
    <dbReference type="NCBI Taxonomy" id="1314670"/>
    <lineage>
        <taxon>Eukaryota</taxon>
        <taxon>Fungi</taxon>
        <taxon>Dikarya</taxon>
        <taxon>Ascomycota</taxon>
        <taxon>Pezizomycotina</taxon>
        <taxon>Dothideomycetes</taxon>
        <taxon>Pleosporomycetidae</taxon>
        <taxon>Mytilinidiales</taxon>
        <taxon>Argynnaceae</taxon>
        <taxon>Lepidopterella</taxon>
    </lineage>
</organism>
<dbReference type="Proteomes" id="UP000250266">
    <property type="component" value="Unassembled WGS sequence"/>
</dbReference>
<dbReference type="Gene3D" id="3.40.50.150">
    <property type="entry name" value="Vaccinia Virus protein VP39"/>
    <property type="match status" value="1"/>
</dbReference>
<dbReference type="OrthoDB" id="1298661at2759"/>
<sequence>MDMTIDPDPTLDIPADASIDQSKSLAYWNSVPSTVNGMLGGYPHISRIDLQGSANFLAKLRRQISTPHPTPLPRAADCGAGIGRITKGFLVNVAARVDIVEPVKKFTDELVAAPLPTPTKPDQKTGEIGQIYNFGLQDWAPEPRSYNLIWNQWCLGHLTDTQLVTYLRRCKEGLAVKPNPGAENEGAVPFAGAWIVVKENMSTDSMENDIFDEQDSSVTRTDAKFRALFKEAGLRLVSTELQKGFPRDLYPVRIYALRAE</sequence>
<protein>
    <recommendedName>
        <fullName evidence="6">Alpha N-terminal protein methyltransferase 1</fullName>
        <ecNumber evidence="5">2.1.1.244</ecNumber>
    </recommendedName>
    <alternativeName>
        <fullName evidence="11">Translation associated element 1</fullName>
    </alternativeName>
    <alternativeName>
        <fullName evidence="7">X-Pro-Lys N-terminal protein methyltransferase 1</fullName>
    </alternativeName>
</protein>
<evidence type="ECO:0000256" key="3">
    <source>
        <dbReference type="ARBA" id="ARBA00022679"/>
    </source>
</evidence>
<name>A0A8E2JJX8_9PEZI</name>
<comment type="catalytic activity">
    <reaction evidence="8">
        <text>N-terminal L-seryl-L-prolyl-L-lysyl-[protein] + 3 S-adenosyl-L-methionine = N-terminal N,N,N-trimethyl-L-seryl-L-prolyl-L-lysyl-[protein] + 3 S-adenosyl-L-homocysteine + 3 H(+)</text>
        <dbReference type="Rhea" id="RHEA:54724"/>
        <dbReference type="Rhea" id="RHEA-COMP:13789"/>
        <dbReference type="Rhea" id="RHEA-COMP:13973"/>
        <dbReference type="ChEBI" id="CHEBI:15378"/>
        <dbReference type="ChEBI" id="CHEBI:57856"/>
        <dbReference type="ChEBI" id="CHEBI:59789"/>
        <dbReference type="ChEBI" id="CHEBI:138061"/>
        <dbReference type="ChEBI" id="CHEBI:138317"/>
        <dbReference type="EC" id="2.1.1.244"/>
    </reaction>
</comment>
<evidence type="ECO:0000256" key="2">
    <source>
        <dbReference type="ARBA" id="ARBA00022603"/>
    </source>
</evidence>
<dbReference type="GO" id="GO:0071885">
    <property type="term" value="F:N-terminal protein N-methyltransferase activity"/>
    <property type="evidence" value="ECO:0007669"/>
    <property type="project" value="UniProtKB-EC"/>
</dbReference>
<dbReference type="FunFam" id="3.40.50.150:FF:000025">
    <property type="entry name" value="N-terminal Xaa-Pro-Lys N-methyltransferase 1"/>
    <property type="match status" value="1"/>
</dbReference>
<evidence type="ECO:0000256" key="10">
    <source>
        <dbReference type="ARBA" id="ARBA00048167"/>
    </source>
</evidence>
<evidence type="ECO:0000256" key="7">
    <source>
        <dbReference type="ARBA" id="ARBA00043129"/>
    </source>
</evidence>
<reference evidence="13 14" key="1">
    <citation type="journal article" date="2016" name="Nat. Commun.">
        <title>Ectomycorrhizal ecology is imprinted in the genome of the dominant symbiotic fungus Cenococcum geophilum.</title>
        <authorList>
            <consortium name="DOE Joint Genome Institute"/>
            <person name="Peter M."/>
            <person name="Kohler A."/>
            <person name="Ohm R.A."/>
            <person name="Kuo A."/>
            <person name="Krutzmann J."/>
            <person name="Morin E."/>
            <person name="Arend M."/>
            <person name="Barry K.W."/>
            <person name="Binder M."/>
            <person name="Choi C."/>
            <person name="Clum A."/>
            <person name="Copeland A."/>
            <person name="Grisel N."/>
            <person name="Haridas S."/>
            <person name="Kipfer T."/>
            <person name="LaButti K."/>
            <person name="Lindquist E."/>
            <person name="Lipzen A."/>
            <person name="Maire R."/>
            <person name="Meier B."/>
            <person name="Mihaltcheva S."/>
            <person name="Molinier V."/>
            <person name="Murat C."/>
            <person name="Poggeler S."/>
            <person name="Quandt C.A."/>
            <person name="Sperisen C."/>
            <person name="Tritt A."/>
            <person name="Tisserant E."/>
            <person name="Crous P.W."/>
            <person name="Henrissat B."/>
            <person name="Nehls U."/>
            <person name="Egli S."/>
            <person name="Spatafora J.W."/>
            <person name="Grigoriev I.V."/>
            <person name="Martin F.M."/>
        </authorList>
    </citation>
    <scope>NUCLEOTIDE SEQUENCE [LARGE SCALE GENOMIC DNA]</scope>
    <source>
        <strain evidence="13 14">CBS 459.81</strain>
    </source>
</reference>
<comment type="catalytic activity">
    <reaction evidence="10">
        <text>N-terminal L-alanyl-L-prolyl-L-lysyl-[protein] + 3 S-adenosyl-L-methionine = N-terminal N,N,N-trimethyl-L-alanyl-L-prolyl-L-lysyl-[protein] + 3 S-adenosyl-L-homocysteine + 3 H(+)</text>
        <dbReference type="Rhea" id="RHEA:54712"/>
        <dbReference type="Rhea" id="RHEA-COMP:13785"/>
        <dbReference type="Rhea" id="RHEA-COMP:13971"/>
        <dbReference type="ChEBI" id="CHEBI:15378"/>
        <dbReference type="ChEBI" id="CHEBI:57856"/>
        <dbReference type="ChEBI" id="CHEBI:59789"/>
        <dbReference type="ChEBI" id="CHEBI:138057"/>
        <dbReference type="ChEBI" id="CHEBI:138315"/>
        <dbReference type="EC" id="2.1.1.244"/>
    </reaction>
</comment>
<dbReference type="PANTHER" id="PTHR12753:SF0">
    <property type="entry name" value="ALPHA N-TERMINAL PROTEIN METHYLTRANSFERASE 1"/>
    <property type="match status" value="1"/>
</dbReference>
<accession>A0A8E2JJX8</accession>
<dbReference type="InterPro" id="IPR029063">
    <property type="entry name" value="SAM-dependent_MTases_sf"/>
</dbReference>
<evidence type="ECO:0000256" key="5">
    <source>
        <dbReference type="ARBA" id="ARBA00039112"/>
    </source>
</evidence>
<comment type="similarity">
    <text evidence="1">Belongs to the methyltransferase superfamily. NTM1 family.</text>
</comment>